<organism evidence="1 2">
    <name type="scientific">Halobacteriovorax marinus</name>
    <dbReference type="NCBI Taxonomy" id="97084"/>
    <lineage>
        <taxon>Bacteria</taxon>
        <taxon>Pseudomonadati</taxon>
        <taxon>Bdellovibrionota</taxon>
        <taxon>Bacteriovoracia</taxon>
        <taxon>Bacteriovoracales</taxon>
        <taxon>Halobacteriovoraceae</taxon>
        <taxon>Halobacteriovorax</taxon>
    </lineage>
</organism>
<evidence type="ECO:0000313" key="1">
    <source>
        <dbReference type="EMBL" id="OUR98567.1"/>
    </source>
</evidence>
<name>A0A1Y5FAJ5_9BACT</name>
<protein>
    <submittedName>
        <fullName evidence="1">Uncharacterized protein</fullName>
    </submittedName>
</protein>
<reference evidence="2" key="1">
    <citation type="journal article" date="2017" name="Proc. Natl. Acad. Sci. U.S.A.">
        <title>Simulation of Deepwater Horizon oil plume reveals substrate specialization within a complex community of hydrocarbon-degraders.</title>
        <authorList>
            <person name="Hu P."/>
            <person name="Dubinsky E.A."/>
            <person name="Probst A.J."/>
            <person name="Wang J."/>
            <person name="Sieber C.M.K."/>
            <person name="Tom L.M."/>
            <person name="Gardinali P."/>
            <person name="Banfield J.F."/>
            <person name="Atlas R.M."/>
            <person name="Andersen G.L."/>
        </authorList>
    </citation>
    <scope>NUCLEOTIDE SEQUENCE [LARGE SCALE GENOMIC DNA]</scope>
</reference>
<gene>
    <name evidence="1" type="ORF">A9Q84_03905</name>
</gene>
<comment type="caution">
    <text evidence="1">The sequence shown here is derived from an EMBL/GenBank/DDBJ whole genome shotgun (WGS) entry which is preliminary data.</text>
</comment>
<dbReference type="EMBL" id="MAAO01000004">
    <property type="protein sequence ID" value="OUR98567.1"/>
    <property type="molecule type" value="Genomic_DNA"/>
</dbReference>
<evidence type="ECO:0000313" key="2">
    <source>
        <dbReference type="Proteomes" id="UP000196531"/>
    </source>
</evidence>
<dbReference type="Proteomes" id="UP000196531">
    <property type="component" value="Unassembled WGS sequence"/>
</dbReference>
<proteinExistence type="predicted"/>
<sequence>MKLCLFIFLFSLSLNCLSQDERQFRELFSAELDKDIRKESTKKYHFVAHTPLYKIDLNGDNRKESIFYETKDGESWLHLLAYDEKRIKSFKLEPNGTGARIYKIRVRHLSRDTLSLIVFYYEGLTKYIEVNSTVRLYFLTIDKRDFKQMHFYKGPIFWEEKRTLQGHYHQRPNKLSFIDLNKNGVKELLIKQGNSASVYMYKGLGEWIHF</sequence>
<dbReference type="AlphaFoldDB" id="A0A1Y5FAJ5"/>
<accession>A0A1Y5FAJ5</accession>